<proteinExistence type="predicted"/>
<accession>A0ACD3ZM59</accession>
<evidence type="ECO:0000313" key="1">
    <source>
        <dbReference type="EMBL" id="UPL02182.1"/>
    </source>
</evidence>
<evidence type="ECO:0000313" key="2">
    <source>
        <dbReference type="Proteomes" id="UP000830768"/>
    </source>
</evidence>
<reference evidence="1" key="1">
    <citation type="submission" date="2021-11" db="EMBL/GenBank/DDBJ databases">
        <title>Fusarium solani-melongenae Genome sequencing and assembly.</title>
        <authorList>
            <person name="Xie S."/>
            <person name="Huang L."/>
            <person name="Zhang X."/>
        </authorList>
    </citation>
    <scope>NUCLEOTIDE SEQUENCE</scope>
    <source>
        <strain evidence="1">CRI 24-3</strain>
    </source>
</reference>
<keyword evidence="2" id="KW-1185">Reference proteome</keyword>
<sequence length="811" mass="89269">MDATQPAEHSGRSRQPPNEVNPNEGSLVQQFIGLPINKNQFVTQAPTEPFRLTYIDVMCLVINRMIGTGIFDSPNKVMLGVRSPGIAILFWLCGCVYALTGTHVYVEYGLNVPRYVIDGVEQSVPRSGGDLHYLQYVFPWPRYKKGIVMLSGVLYGISFICIGNMAGNCINCALRLVEAANPQTDVGELDEGKIRGIAIVIAIFPCLIHAFSRRGGILLNNLLAFIKVLMLIFMIIATWAVAGGPSGARDIPDWNTSNSTISNSTISNSTIINSTISNSTIIDSTISNSIISNSTSLSNSSSEGKAYAQAFLSIIFAFSGFDQPNYVLGEIKRPRKTYPRSMWWGVGLVSALYMAVNICYMIIVPTDLQERENVAQEFFYIIFNANPEDPKRYEIKRAINAFLAISSFGNIVVMTYTAARMKQEIAKQGFLPFTRFFASNRDVSLGKFLMWLEGGERKSKNQPTENGHQSVHEPQGYDTQKVAGNQKPRGRFFKFLNPSNHREKTPVGALVLHFASCIVLILATYNTTASNAYSVLSGLIAYLTTAWFGFFLALGILILHFRGPPTTQPAVTPRYHQVPDQGPVQRSWSRMTQGSVNPKLSISCGCLYLVGNLYPIITGWVPPSKVFHKQSLAWWAVPLISWCVLAFSALWFLGFIGVAKYKCRTGSSEFVYSCKPDFSPAENSEYGPRSCSGSDLPAGEAAARSRHGGLILSHETIYTGWQGSEMEQLFRHRAKMTDGVVPPTQLVPVHGSGIRPPTDPSHDLYADTDFPEFSQNGVPVQEPELVSDPMSAPVQNGSEQGLTQASRNTSG</sequence>
<protein>
    <submittedName>
        <fullName evidence="1">Uncharacterized protein</fullName>
    </submittedName>
</protein>
<gene>
    <name evidence="1" type="ORF">LCI18_013116</name>
</gene>
<name>A0ACD3ZM59_FUSSC</name>
<dbReference type="Proteomes" id="UP000830768">
    <property type="component" value="Chromosome 11"/>
</dbReference>
<organism evidence="1 2">
    <name type="scientific">Fusarium solani subsp. cucurbitae</name>
    <name type="common">Neocosmosporum cucurbitae</name>
    <dbReference type="NCBI Taxonomy" id="2747967"/>
    <lineage>
        <taxon>Eukaryota</taxon>
        <taxon>Fungi</taxon>
        <taxon>Dikarya</taxon>
        <taxon>Ascomycota</taxon>
        <taxon>Pezizomycotina</taxon>
        <taxon>Sordariomycetes</taxon>
        <taxon>Hypocreomycetidae</taxon>
        <taxon>Hypocreales</taxon>
        <taxon>Nectriaceae</taxon>
        <taxon>Fusarium</taxon>
        <taxon>Fusarium solani species complex</taxon>
    </lineage>
</organism>
<dbReference type="EMBL" id="CP090039">
    <property type="protein sequence ID" value="UPL02182.1"/>
    <property type="molecule type" value="Genomic_DNA"/>
</dbReference>